<keyword evidence="4" id="KW-0539">Nucleus</keyword>
<organism evidence="6 7">
    <name type="scientific">Lepeophtheirus salmonis</name>
    <name type="common">Salmon louse</name>
    <name type="synonym">Caligus salmonis</name>
    <dbReference type="NCBI Taxonomy" id="72036"/>
    <lineage>
        <taxon>Eukaryota</taxon>
        <taxon>Metazoa</taxon>
        <taxon>Ecdysozoa</taxon>
        <taxon>Arthropoda</taxon>
        <taxon>Crustacea</taxon>
        <taxon>Multicrustacea</taxon>
        <taxon>Hexanauplia</taxon>
        <taxon>Copepoda</taxon>
        <taxon>Siphonostomatoida</taxon>
        <taxon>Caligidae</taxon>
        <taxon>Lepeophtheirus</taxon>
    </lineage>
</organism>
<evidence type="ECO:0000256" key="1">
    <source>
        <dbReference type="ARBA" id="ARBA00004123"/>
    </source>
</evidence>
<dbReference type="InterPro" id="IPR029404">
    <property type="entry name" value="CDIN1"/>
</dbReference>
<dbReference type="GO" id="GO:0005634">
    <property type="term" value="C:nucleus"/>
    <property type="evidence" value="ECO:0007669"/>
    <property type="project" value="UniProtKB-SubCell"/>
</dbReference>
<evidence type="ECO:0000256" key="2">
    <source>
        <dbReference type="ARBA" id="ARBA00004496"/>
    </source>
</evidence>
<dbReference type="OrthoDB" id="1272at2759"/>
<dbReference type="Pfam" id="PF14811">
    <property type="entry name" value="TPD"/>
    <property type="match status" value="1"/>
</dbReference>
<protein>
    <recommendedName>
        <fullName evidence="5">CDAN1-interacting nuclease 1</fullName>
    </recommendedName>
</protein>
<evidence type="ECO:0000256" key="5">
    <source>
        <dbReference type="ARBA" id="ARBA00023480"/>
    </source>
</evidence>
<accession>A0A7R8D7X5</accession>
<evidence type="ECO:0000256" key="4">
    <source>
        <dbReference type="ARBA" id="ARBA00023242"/>
    </source>
</evidence>
<keyword evidence="7" id="KW-1185">Reference proteome</keyword>
<reference evidence="6" key="1">
    <citation type="submission" date="2021-02" db="EMBL/GenBank/DDBJ databases">
        <authorList>
            <person name="Bekaert M."/>
        </authorList>
    </citation>
    <scope>NUCLEOTIDE SEQUENCE</scope>
    <source>
        <strain evidence="6">IoA-00</strain>
    </source>
</reference>
<dbReference type="AlphaFoldDB" id="A0A7R8D7X5"/>
<evidence type="ECO:0000313" key="7">
    <source>
        <dbReference type="Proteomes" id="UP000675881"/>
    </source>
</evidence>
<dbReference type="GO" id="GO:0005737">
    <property type="term" value="C:cytoplasm"/>
    <property type="evidence" value="ECO:0007669"/>
    <property type="project" value="UniProtKB-SubCell"/>
</dbReference>
<sequence length="273" mass="31608">MKQATYESIILVIDECEFDFDQILAQIIKKFPDISPVLLRSILSLEYQRRIKKNFYRHSTPQDKKRLYDKFVKRVRAGDPPGVIVQLAKANKFAPALIGRSILESSLSDNYSKNQISDFGKYTSLVEDRDLAYEVFLANVKDEMYGSFSNSIRHCIGAEYEQLVKNNLKKLDIAFLDENDLRDRGYDKTPDVKLEVPIAVNGTIINWIESKALFGDKKSHKGYLDDQLWSYWNRFGPGLVIYWFGFIDELNDLETGKILLSDSFPENITYFKP</sequence>
<dbReference type="EMBL" id="HG994586">
    <property type="protein sequence ID" value="CAF3003755.1"/>
    <property type="molecule type" value="Genomic_DNA"/>
</dbReference>
<gene>
    <name evidence="6" type="ORF">LSAA_13505</name>
</gene>
<dbReference type="PANTHER" id="PTHR31661:SF1">
    <property type="entry name" value="CDAN1-INTERACTING NUCLEASE 1"/>
    <property type="match status" value="1"/>
</dbReference>
<dbReference type="PANTHER" id="PTHR31661">
    <property type="entry name" value="SIMILAR TO CDNA SEQUENCE BC052040"/>
    <property type="match status" value="1"/>
</dbReference>
<dbReference type="Proteomes" id="UP000675881">
    <property type="component" value="Chromosome 7"/>
</dbReference>
<keyword evidence="3" id="KW-0963">Cytoplasm</keyword>
<comment type="subcellular location">
    <subcellularLocation>
        <location evidence="2">Cytoplasm</location>
    </subcellularLocation>
    <subcellularLocation>
        <location evidence="1">Nucleus</location>
    </subcellularLocation>
</comment>
<proteinExistence type="predicted"/>
<evidence type="ECO:0000256" key="3">
    <source>
        <dbReference type="ARBA" id="ARBA00022490"/>
    </source>
</evidence>
<evidence type="ECO:0000313" key="6">
    <source>
        <dbReference type="EMBL" id="CAF3003755.1"/>
    </source>
</evidence>
<name>A0A7R8D7X5_LEPSM</name>